<dbReference type="GO" id="GO:0016740">
    <property type="term" value="F:transferase activity"/>
    <property type="evidence" value="ECO:0007669"/>
    <property type="project" value="UniProtKB-KW"/>
</dbReference>
<sequence>KNYKEKLKNQIDFKMLEYKTLKKVYKKLTSSTSDKI</sequence>
<organism evidence="1">
    <name type="scientific">Campylobacter jejuni</name>
    <dbReference type="NCBI Taxonomy" id="197"/>
    <lineage>
        <taxon>Bacteria</taxon>
        <taxon>Pseudomonadati</taxon>
        <taxon>Campylobacterota</taxon>
        <taxon>Epsilonproteobacteria</taxon>
        <taxon>Campylobacterales</taxon>
        <taxon>Campylobacteraceae</taxon>
        <taxon>Campylobacter</taxon>
    </lineage>
</organism>
<reference evidence="1" key="1">
    <citation type="submission" date="2018-08" db="EMBL/GenBank/DDBJ databases">
        <authorList>
            <consortium name="NARMS: The National Antimicrobial Resistance Monitoring System"/>
        </authorList>
    </citation>
    <scope>NUCLEOTIDE SEQUENCE</scope>
    <source>
        <strain evidence="1">CVM N17C673</strain>
    </source>
</reference>
<dbReference type="EMBL" id="AACSHB010000003">
    <property type="protein sequence ID" value="EAL9151361.1"/>
    <property type="molecule type" value="Genomic_DNA"/>
</dbReference>
<dbReference type="Pfam" id="PF06306">
    <property type="entry name" value="CgtA"/>
    <property type="match status" value="1"/>
</dbReference>
<proteinExistence type="predicted"/>
<keyword evidence="1" id="KW-0808">Transferase</keyword>
<protein>
    <submittedName>
        <fullName evidence="1">Beta-1,4-N-acetylgalactosaminyltransferase</fullName>
    </submittedName>
</protein>
<name>A0A5T2A7V2_CAMJU</name>
<accession>A0A5T2A7V2</accession>
<dbReference type="AlphaFoldDB" id="A0A5T2A7V2"/>
<gene>
    <name evidence="1" type="ORF">DYW38_01730</name>
</gene>
<comment type="caution">
    <text evidence="1">The sequence shown here is derived from an EMBL/GenBank/DDBJ whole genome shotgun (WGS) entry which is preliminary data.</text>
</comment>
<dbReference type="InterPro" id="IPR010446">
    <property type="entry name" value="GalNAc_Trfase_b"/>
</dbReference>
<evidence type="ECO:0000313" key="1">
    <source>
        <dbReference type="EMBL" id="EAL9151361.1"/>
    </source>
</evidence>
<feature type="non-terminal residue" evidence="1">
    <location>
        <position position="1"/>
    </location>
</feature>